<dbReference type="EMBL" id="BTSY01000004">
    <property type="protein sequence ID" value="GMT22118.1"/>
    <property type="molecule type" value="Genomic_DNA"/>
</dbReference>
<evidence type="ECO:0000313" key="2">
    <source>
        <dbReference type="EMBL" id="GMT22118.1"/>
    </source>
</evidence>
<accession>A0AAV5VUR7</accession>
<keyword evidence="1" id="KW-0472">Membrane</keyword>
<reference evidence="2" key="1">
    <citation type="submission" date="2023-10" db="EMBL/GenBank/DDBJ databases">
        <title>Genome assembly of Pristionchus species.</title>
        <authorList>
            <person name="Yoshida K."/>
            <person name="Sommer R.J."/>
        </authorList>
    </citation>
    <scope>NUCLEOTIDE SEQUENCE</scope>
    <source>
        <strain evidence="2">RS5133</strain>
    </source>
</reference>
<dbReference type="Proteomes" id="UP001432322">
    <property type="component" value="Unassembled WGS sequence"/>
</dbReference>
<evidence type="ECO:0008006" key="4">
    <source>
        <dbReference type="Google" id="ProtNLM"/>
    </source>
</evidence>
<feature type="transmembrane region" description="Helical" evidence="1">
    <location>
        <begin position="396"/>
        <end position="419"/>
    </location>
</feature>
<dbReference type="Gene3D" id="3.40.190.10">
    <property type="entry name" value="Periplasmic binding protein-like II"/>
    <property type="match status" value="1"/>
</dbReference>
<feature type="non-terminal residue" evidence="2">
    <location>
        <position position="1"/>
    </location>
</feature>
<feature type="transmembrane region" description="Helical" evidence="1">
    <location>
        <begin position="205"/>
        <end position="228"/>
    </location>
</feature>
<gene>
    <name evidence="2" type="ORF">PFISCL1PPCAC_13415</name>
</gene>
<name>A0AAV5VUR7_9BILA</name>
<organism evidence="2 3">
    <name type="scientific">Pristionchus fissidentatus</name>
    <dbReference type="NCBI Taxonomy" id="1538716"/>
    <lineage>
        <taxon>Eukaryota</taxon>
        <taxon>Metazoa</taxon>
        <taxon>Ecdysozoa</taxon>
        <taxon>Nematoda</taxon>
        <taxon>Chromadorea</taxon>
        <taxon>Rhabditida</taxon>
        <taxon>Rhabditina</taxon>
        <taxon>Diplogasteromorpha</taxon>
        <taxon>Diplogasteroidea</taxon>
        <taxon>Neodiplogasteridae</taxon>
        <taxon>Pristionchus</taxon>
    </lineage>
</organism>
<proteinExistence type="predicted"/>
<keyword evidence="3" id="KW-1185">Reference proteome</keyword>
<keyword evidence="1" id="KW-0812">Transmembrane</keyword>
<dbReference type="AlphaFoldDB" id="A0AAV5VUR7"/>
<evidence type="ECO:0000313" key="3">
    <source>
        <dbReference type="Proteomes" id="UP001432322"/>
    </source>
</evidence>
<dbReference type="PANTHER" id="PTHR22714:SF7">
    <property type="entry name" value="SOLUTE-BINDING PROTEIN FAMILY 3_N-TERMINAL DOMAIN-CONTAINING PROTEIN"/>
    <property type="match status" value="1"/>
</dbReference>
<protein>
    <recommendedName>
        <fullName evidence="4">Ionotropic glutamate receptor C-terminal domain-containing protein</fullName>
    </recommendedName>
</protein>
<dbReference type="SUPFAM" id="SSF53850">
    <property type="entry name" value="Periplasmic binding protein-like II"/>
    <property type="match status" value="1"/>
</dbReference>
<sequence>SSHSSDKLRILIADNFPPANSSCPRFPQFAPTVNCPYPGWCLEQIIDVLVRSGNIPHEYVIDRNNSAYVDWGRLQESGSFSGVLGRVESGEVDMACLFFQKSIVRLAHFDFSVAVSEIRPTFIVREVPITIWSLLFNCLKPYDTWVWISMLVAMVVWTMIGRSEQTVGLREPRRVGQYFAWDVFEQMFNGGDQPFYFLSGKLTRLVFCIFQVGLLFGMYTALLLTALITPNDMAPIRSQTDAVRLIQSGAYKLISDKSKWFAQEIAHSSEAMFTELREATATNPIVDPVNDTHALDLVGEGNYIYQTQTDSATMVAVSRRCYTFVFTEGLPFRSAHFLMRKGSPWMEALNMEIARNYAMIDQVYRRYFEDRQSFGTVPHCPVDPLATPGASDPLNVWSVFGIFVLAACGLIISTAFLLAEI</sequence>
<dbReference type="PANTHER" id="PTHR22714">
    <property type="entry name" value="PROTEIN CBG02446-RELATED"/>
    <property type="match status" value="1"/>
</dbReference>
<comment type="caution">
    <text evidence="2">The sequence shown here is derived from an EMBL/GenBank/DDBJ whole genome shotgun (WGS) entry which is preliminary data.</text>
</comment>
<feature type="transmembrane region" description="Helical" evidence="1">
    <location>
        <begin position="144"/>
        <end position="160"/>
    </location>
</feature>
<feature type="non-terminal residue" evidence="2">
    <location>
        <position position="421"/>
    </location>
</feature>
<dbReference type="InterPro" id="IPR040128">
    <property type="entry name" value="T25E4.2-like"/>
</dbReference>
<keyword evidence="1" id="KW-1133">Transmembrane helix</keyword>
<evidence type="ECO:0000256" key="1">
    <source>
        <dbReference type="SAM" id="Phobius"/>
    </source>
</evidence>